<keyword evidence="6 10" id="KW-0472">Membrane</keyword>
<feature type="transmembrane region" description="Helical" evidence="10">
    <location>
        <begin position="186"/>
        <end position="207"/>
    </location>
</feature>
<dbReference type="EMBL" id="BAHD01000004">
    <property type="protein sequence ID" value="GAB94289.1"/>
    <property type="molecule type" value="Genomic_DNA"/>
</dbReference>
<evidence type="ECO:0000256" key="9">
    <source>
        <dbReference type="ARBA" id="ARBA00023303"/>
    </source>
</evidence>
<dbReference type="SUPFAM" id="SSF81340">
    <property type="entry name" value="Clc chloride channel"/>
    <property type="match status" value="1"/>
</dbReference>
<evidence type="ECO:0000256" key="1">
    <source>
        <dbReference type="ARBA" id="ARBA00004141"/>
    </source>
</evidence>
<gene>
    <name evidence="11" type="ORF">KILIM_004_00790</name>
</gene>
<dbReference type="InterPro" id="IPR001807">
    <property type="entry name" value="ClC"/>
</dbReference>
<dbReference type="GO" id="GO:0005254">
    <property type="term" value="F:chloride channel activity"/>
    <property type="evidence" value="ECO:0007669"/>
    <property type="project" value="UniProtKB-KW"/>
</dbReference>
<evidence type="ECO:0000256" key="8">
    <source>
        <dbReference type="ARBA" id="ARBA00023214"/>
    </source>
</evidence>
<evidence type="ECO:0000256" key="3">
    <source>
        <dbReference type="ARBA" id="ARBA00022692"/>
    </source>
</evidence>
<evidence type="ECO:0000256" key="2">
    <source>
        <dbReference type="ARBA" id="ARBA00022448"/>
    </source>
</evidence>
<feature type="transmembrane region" description="Helical" evidence="10">
    <location>
        <begin position="63"/>
        <end position="83"/>
    </location>
</feature>
<dbReference type="RefSeq" id="WP_006590822.1">
    <property type="nucleotide sequence ID" value="NZ_BAHD01000004.1"/>
</dbReference>
<dbReference type="AlphaFoldDB" id="K6X681"/>
<evidence type="ECO:0000256" key="5">
    <source>
        <dbReference type="ARBA" id="ARBA00023065"/>
    </source>
</evidence>
<feature type="transmembrane region" description="Helical" evidence="10">
    <location>
        <begin position="320"/>
        <end position="342"/>
    </location>
</feature>
<comment type="subcellular location">
    <subcellularLocation>
        <location evidence="1">Membrane</location>
        <topology evidence="1">Multi-pass membrane protein</topology>
    </subcellularLocation>
</comment>
<feature type="transmembrane region" description="Helical" evidence="10">
    <location>
        <begin position="12"/>
        <end position="38"/>
    </location>
</feature>
<dbReference type="Pfam" id="PF00654">
    <property type="entry name" value="Voltage_CLC"/>
    <property type="match status" value="1"/>
</dbReference>
<dbReference type="InterPro" id="IPR050368">
    <property type="entry name" value="ClC-type_chloride_channel"/>
</dbReference>
<dbReference type="eggNOG" id="COG0038">
    <property type="taxonomic scope" value="Bacteria"/>
</dbReference>
<reference evidence="11 12" key="1">
    <citation type="submission" date="2012-08" db="EMBL/GenBank/DDBJ databases">
        <title>Whole genome shotgun sequence of Kineosphaera limosa NBRC 100340.</title>
        <authorList>
            <person name="Yoshida I."/>
            <person name="Isaki S."/>
            <person name="Hosoyama A."/>
            <person name="Tsuchikane K."/>
            <person name="Katsumata H."/>
            <person name="Ando Y."/>
            <person name="Ohji S."/>
            <person name="Hamada M."/>
            <person name="Tamura T."/>
            <person name="Yamazoe A."/>
            <person name="Yamazaki S."/>
            <person name="Fujita N."/>
        </authorList>
    </citation>
    <scope>NUCLEOTIDE SEQUENCE [LARGE SCALE GENOMIC DNA]</scope>
    <source>
        <strain evidence="11 12">NBRC 100340</strain>
    </source>
</reference>
<evidence type="ECO:0000256" key="10">
    <source>
        <dbReference type="SAM" id="Phobius"/>
    </source>
</evidence>
<name>K6X681_9MICO</name>
<keyword evidence="12" id="KW-1185">Reference proteome</keyword>
<dbReference type="PANTHER" id="PTHR43427:SF6">
    <property type="entry name" value="CHLORIDE CHANNEL PROTEIN CLC-E"/>
    <property type="match status" value="1"/>
</dbReference>
<dbReference type="Proteomes" id="UP000008366">
    <property type="component" value="Unassembled WGS sequence"/>
</dbReference>
<keyword evidence="7" id="KW-0869">Chloride channel</keyword>
<keyword evidence="5" id="KW-0406">Ion transport</keyword>
<evidence type="ECO:0000256" key="4">
    <source>
        <dbReference type="ARBA" id="ARBA00022989"/>
    </source>
</evidence>
<evidence type="ECO:0000313" key="11">
    <source>
        <dbReference type="EMBL" id="GAB94289.1"/>
    </source>
</evidence>
<evidence type="ECO:0000313" key="12">
    <source>
        <dbReference type="Proteomes" id="UP000008366"/>
    </source>
</evidence>
<keyword evidence="3 10" id="KW-0812">Transmembrane</keyword>
<dbReference type="PRINTS" id="PR00762">
    <property type="entry name" value="CLCHANNEL"/>
</dbReference>
<evidence type="ECO:0000256" key="7">
    <source>
        <dbReference type="ARBA" id="ARBA00023173"/>
    </source>
</evidence>
<dbReference type="GO" id="GO:0034707">
    <property type="term" value="C:chloride channel complex"/>
    <property type="evidence" value="ECO:0007669"/>
    <property type="project" value="UniProtKB-KW"/>
</dbReference>
<keyword evidence="4 10" id="KW-1133">Transmembrane helix</keyword>
<dbReference type="Gene3D" id="1.10.3080.10">
    <property type="entry name" value="Clc chloride channel"/>
    <property type="match status" value="1"/>
</dbReference>
<feature type="transmembrane region" description="Helical" evidence="10">
    <location>
        <begin position="154"/>
        <end position="179"/>
    </location>
</feature>
<evidence type="ECO:0000256" key="6">
    <source>
        <dbReference type="ARBA" id="ARBA00023136"/>
    </source>
</evidence>
<feature type="transmembrane region" description="Helical" evidence="10">
    <location>
        <begin position="289"/>
        <end position="308"/>
    </location>
</feature>
<proteinExistence type="predicted"/>
<feature type="transmembrane region" description="Helical" evidence="10">
    <location>
        <begin position="354"/>
        <end position="372"/>
    </location>
</feature>
<keyword evidence="8" id="KW-0868">Chloride</keyword>
<protein>
    <submittedName>
        <fullName evidence="11">Putative chloride channel</fullName>
    </submittedName>
</protein>
<sequence length="419" mass="42549">MAAPSPPTGPLYALRYGGLVVVIGVLTGLGAAGLAWVLHLMELVVYGKGEEHGQLLTDGVDPLRMSIAVALVSLLLAPAWWLLRAKAPPLVGVKGMVGGKRPPFWTTIGNAVFQMVGVGAGMPVGREVAPREIGALAGSRVAERTGLDADTRRLLIAAAAGAGLGAVYQVPLGGAVFAMELLLGRISVTIALTCLGMSVIAVLVARVVISPVHQFAAPALDGSDWRIIVWAITIGLLLGVFGGWFGDLADHVKKHSQRGRLTLLTLPAAGLGVAVMAFWLPLVLGNGRAAMQSALLGMGLGLAALTLVGKCLATFLTLRAGAVGGTLAPAFAVGALAGVIIGRLAELAVPGLDVPVTGLAVMGAAAVLATSLRAPITGLLMIAGITSQPHEAYAVLAITVGAAYATCQIRPKLPHIAKG</sequence>
<comment type="caution">
    <text evidence="11">The sequence shown here is derived from an EMBL/GenBank/DDBJ whole genome shotgun (WGS) entry which is preliminary data.</text>
</comment>
<feature type="transmembrane region" description="Helical" evidence="10">
    <location>
        <begin position="104"/>
        <end position="122"/>
    </location>
</feature>
<feature type="transmembrane region" description="Helical" evidence="10">
    <location>
        <begin position="227"/>
        <end position="249"/>
    </location>
</feature>
<keyword evidence="9" id="KW-0407">Ion channel</keyword>
<accession>K6X681</accession>
<dbReference type="PANTHER" id="PTHR43427">
    <property type="entry name" value="CHLORIDE CHANNEL PROTEIN CLC-E"/>
    <property type="match status" value="1"/>
</dbReference>
<organism evidence="11 12">
    <name type="scientific">Kineosphaera limosa NBRC 100340</name>
    <dbReference type="NCBI Taxonomy" id="1184609"/>
    <lineage>
        <taxon>Bacteria</taxon>
        <taxon>Bacillati</taxon>
        <taxon>Actinomycetota</taxon>
        <taxon>Actinomycetes</taxon>
        <taxon>Micrococcales</taxon>
        <taxon>Dermatophilaceae</taxon>
        <taxon>Kineosphaera</taxon>
    </lineage>
</organism>
<feature type="transmembrane region" description="Helical" evidence="10">
    <location>
        <begin position="261"/>
        <end position="283"/>
    </location>
</feature>
<keyword evidence="2" id="KW-0813">Transport</keyword>
<dbReference type="InterPro" id="IPR014743">
    <property type="entry name" value="Cl-channel_core"/>
</dbReference>
<dbReference type="STRING" id="1184609.KILIM_004_00790"/>